<protein>
    <submittedName>
        <fullName evidence="4">Uncharacterized protein</fullName>
    </submittedName>
</protein>
<name>A0A5B9EGW2_9BACT</name>
<evidence type="ECO:0000256" key="2">
    <source>
        <dbReference type="SAM" id="Phobius"/>
    </source>
</evidence>
<keyword evidence="2" id="KW-0472">Membrane</keyword>
<evidence type="ECO:0000313" key="4">
    <source>
        <dbReference type="EMBL" id="QEE29577.1"/>
    </source>
</evidence>
<organism evidence="4 5">
    <name type="scientific">Terriglobus albidus</name>
    <dbReference type="NCBI Taxonomy" id="1592106"/>
    <lineage>
        <taxon>Bacteria</taxon>
        <taxon>Pseudomonadati</taxon>
        <taxon>Acidobacteriota</taxon>
        <taxon>Terriglobia</taxon>
        <taxon>Terriglobales</taxon>
        <taxon>Acidobacteriaceae</taxon>
        <taxon>Terriglobus</taxon>
    </lineage>
</organism>
<reference evidence="4 5" key="1">
    <citation type="submission" date="2019-08" db="EMBL/GenBank/DDBJ databases">
        <title>Complete genome sequence of Terriglobus albidus strain ORNL.</title>
        <authorList>
            <person name="Podar M."/>
        </authorList>
    </citation>
    <scope>NUCLEOTIDE SEQUENCE [LARGE SCALE GENOMIC DNA]</scope>
    <source>
        <strain evidence="4 5">ORNL</strain>
    </source>
</reference>
<feature type="region of interest" description="Disordered" evidence="1">
    <location>
        <begin position="30"/>
        <end position="126"/>
    </location>
</feature>
<feature type="compositionally biased region" description="Polar residues" evidence="1">
    <location>
        <begin position="49"/>
        <end position="80"/>
    </location>
</feature>
<feature type="compositionally biased region" description="Low complexity" evidence="1">
    <location>
        <begin position="81"/>
        <end position="91"/>
    </location>
</feature>
<dbReference type="AlphaFoldDB" id="A0A5B9EGW2"/>
<keyword evidence="2" id="KW-0812">Transmembrane</keyword>
<proteinExistence type="predicted"/>
<evidence type="ECO:0000313" key="5">
    <source>
        <dbReference type="Proteomes" id="UP000321820"/>
    </source>
</evidence>
<keyword evidence="5" id="KW-1185">Reference proteome</keyword>
<feature type="transmembrane region" description="Helical" evidence="2">
    <location>
        <begin position="132"/>
        <end position="155"/>
    </location>
</feature>
<dbReference type="Proteomes" id="UP000321820">
    <property type="component" value="Chromosome"/>
</dbReference>
<keyword evidence="2" id="KW-1133">Transmembrane helix</keyword>
<dbReference type="KEGG" id="talb:FTW19_17210"/>
<dbReference type="RefSeq" id="WP_147648769.1">
    <property type="nucleotide sequence ID" value="NZ_CP042806.1"/>
</dbReference>
<gene>
    <name evidence="4" type="ORF">FTW19_17210</name>
</gene>
<feature type="chain" id="PRO_5023093633" evidence="3">
    <location>
        <begin position="28"/>
        <end position="162"/>
    </location>
</feature>
<accession>A0A5B9EGW2</accession>
<feature type="compositionally biased region" description="Low complexity" evidence="1">
    <location>
        <begin position="36"/>
        <end position="48"/>
    </location>
</feature>
<sequence>MPRNRFLKQYLSLCLVASLVLPFEAYASTDHDDAEQTSSTSQQSTQTTEPATTGKDSSAPAPQSTDALQNNAQPGSQNGAQTPTQQPSQPQEKVPPPKGTAAAPDTRVDGVPAATPSGAAIAPAKQKRVRRFSIRTALVVGAVIAVGTVAGLSLATSAKPSN</sequence>
<dbReference type="EMBL" id="CP042806">
    <property type="protein sequence ID" value="QEE29577.1"/>
    <property type="molecule type" value="Genomic_DNA"/>
</dbReference>
<keyword evidence="3" id="KW-0732">Signal</keyword>
<feature type="compositionally biased region" description="Low complexity" evidence="1">
    <location>
        <begin position="112"/>
        <end position="124"/>
    </location>
</feature>
<evidence type="ECO:0000256" key="1">
    <source>
        <dbReference type="SAM" id="MobiDB-lite"/>
    </source>
</evidence>
<feature type="signal peptide" evidence="3">
    <location>
        <begin position="1"/>
        <end position="27"/>
    </location>
</feature>
<evidence type="ECO:0000256" key="3">
    <source>
        <dbReference type="SAM" id="SignalP"/>
    </source>
</evidence>